<evidence type="ECO:0000313" key="9">
    <source>
        <dbReference type="Proteomes" id="UP000290545"/>
    </source>
</evidence>
<dbReference type="Proteomes" id="UP000290545">
    <property type="component" value="Unassembled WGS sequence"/>
</dbReference>
<protein>
    <recommendedName>
        <fullName evidence="6">tRNA1(Val) (adenine(37)-N6)-methyltransferase</fullName>
        <ecNumber evidence="6">2.1.1.223</ecNumber>
    </recommendedName>
    <alternativeName>
        <fullName evidence="6">tRNA m6A37 methyltransferase</fullName>
    </alternativeName>
</protein>
<keyword evidence="1 6" id="KW-0963">Cytoplasm</keyword>
<evidence type="ECO:0000313" key="8">
    <source>
        <dbReference type="EMBL" id="RXK87287.1"/>
    </source>
</evidence>
<keyword evidence="3 6" id="KW-0808">Transferase</keyword>
<evidence type="ECO:0000256" key="1">
    <source>
        <dbReference type="ARBA" id="ARBA00022490"/>
    </source>
</evidence>
<dbReference type="RefSeq" id="WP_129003037.1">
    <property type="nucleotide sequence ID" value="NZ_SDHZ01000001.1"/>
</dbReference>
<dbReference type="GO" id="GO:0000179">
    <property type="term" value="F:rRNA (adenine-N6,N6-)-dimethyltransferase activity"/>
    <property type="evidence" value="ECO:0007669"/>
    <property type="project" value="InterPro"/>
</dbReference>
<dbReference type="CDD" id="cd02440">
    <property type="entry name" value="AdoMet_MTases"/>
    <property type="match status" value="1"/>
</dbReference>
<evidence type="ECO:0000256" key="5">
    <source>
        <dbReference type="ARBA" id="ARBA00022694"/>
    </source>
</evidence>
<dbReference type="InterPro" id="IPR002052">
    <property type="entry name" value="DNA_methylase_N6_adenine_CS"/>
</dbReference>
<reference evidence="8 9" key="1">
    <citation type="submission" date="2019-01" db="EMBL/GenBank/DDBJ databases">
        <title>Filimonas sp. strain TTM-71.</title>
        <authorList>
            <person name="Chen W.-M."/>
        </authorList>
    </citation>
    <scope>NUCLEOTIDE SEQUENCE [LARGE SCALE GENOMIC DNA]</scope>
    <source>
        <strain evidence="8 9">TTM-71</strain>
    </source>
</reference>
<dbReference type="InterPro" id="IPR050210">
    <property type="entry name" value="tRNA_Adenine-N(6)_MTase"/>
</dbReference>
<dbReference type="OrthoDB" id="5383291at2"/>
<dbReference type="HAMAP" id="MF_01872">
    <property type="entry name" value="tRNA_methyltr_YfiC"/>
    <property type="match status" value="1"/>
</dbReference>
<name>A0A4Q1DCT5_9BACT</name>
<comment type="catalytic activity">
    <reaction evidence="6">
        <text>adenosine(37) in tRNA1(Val) + S-adenosyl-L-methionine = N(6)-methyladenosine(37) in tRNA1(Val) + S-adenosyl-L-homocysteine + H(+)</text>
        <dbReference type="Rhea" id="RHEA:43160"/>
        <dbReference type="Rhea" id="RHEA-COMP:10369"/>
        <dbReference type="Rhea" id="RHEA-COMP:10370"/>
        <dbReference type="ChEBI" id="CHEBI:15378"/>
        <dbReference type="ChEBI" id="CHEBI:57856"/>
        <dbReference type="ChEBI" id="CHEBI:59789"/>
        <dbReference type="ChEBI" id="CHEBI:74411"/>
        <dbReference type="ChEBI" id="CHEBI:74449"/>
        <dbReference type="EC" id="2.1.1.223"/>
    </reaction>
</comment>
<dbReference type="EC" id="2.1.1.223" evidence="6"/>
<keyword evidence="2 6" id="KW-0489">Methyltransferase</keyword>
<dbReference type="Pfam" id="PF05175">
    <property type="entry name" value="MTS"/>
    <property type="match status" value="1"/>
</dbReference>
<comment type="subcellular location">
    <subcellularLocation>
        <location evidence="6">Cytoplasm</location>
    </subcellularLocation>
</comment>
<keyword evidence="5 6" id="KW-0819">tRNA processing</keyword>
<dbReference type="InterPro" id="IPR022882">
    <property type="entry name" value="tRNA_adenine-N6_MeTrfase"/>
</dbReference>
<dbReference type="EMBL" id="SDHZ01000001">
    <property type="protein sequence ID" value="RXK87287.1"/>
    <property type="molecule type" value="Genomic_DNA"/>
</dbReference>
<sequence length="246" mass="27394">MANSFFRFKKFTVNQGNCAMKVCTDACIFGAWTAEKMTAIPGIRNILDIGAGTGLLSLMLAQTMPQEATIDAVEIDEGAARQTRANFAYTPWKQQLSVYNTPIQQYQPPAGTTYDLIVTNPPFFENDLPSASTKRNLALHSAALTLKELLEAVNPLLKPTGHLAILLPYHRARNFIAEAEKQRLFLNQATAIRQTFLHSQFRSMLLFSRTPAVTPPSLSQSIVIKDAAGNYSEAFRKLLTPYYLYL</sequence>
<evidence type="ECO:0000259" key="7">
    <source>
        <dbReference type="Pfam" id="PF05175"/>
    </source>
</evidence>
<dbReference type="SUPFAM" id="SSF53335">
    <property type="entry name" value="S-adenosyl-L-methionine-dependent methyltransferases"/>
    <property type="match status" value="1"/>
</dbReference>
<keyword evidence="9" id="KW-1185">Reference proteome</keyword>
<dbReference type="InterPro" id="IPR029063">
    <property type="entry name" value="SAM-dependent_MTases_sf"/>
</dbReference>
<comment type="similarity">
    <text evidence="6">Belongs to the methyltransferase superfamily. tRNA (adenine-N(6)-)-methyltransferase family.</text>
</comment>
<dbReference type="Gene3D" id="3.40.50.150">
    <property type="entry name" value="Vaccinia Virus protein VP39"/>
    <property type="match status" value="1"/>
</dbReference>
<comment type="caution">
    <text evidence="8">The sequence shown here is derived from an EMBL/GenBank/DDBJ whole genome shotgun (WGS) entry which is preliminary data.</text>
</comment>
<dbReference type="GO" id="GO:0016430">
    <property type="term" value="F:tRNA (adenine-N6)-methyltransferase activity"/>
    <property type="evidence" value="ECO:0007669"/>
    <property type="project" value="UniProtKB-UniRule"/>
</dbReference>
<dbReference type="GO" id="GO:0008033">
    <property type="term" value="P:tRNA processing"/>
    <property type="evidence" value="ECO:0007669"/>
    <property type="project" value="UniProtKB-UniRule"/>
</dbReference>
<dbReference type="InterPro" id="IPR007848">
    <property type="entry name" value="Small_mtfrase_dom"/>
</dbReference>
<feature type="domain" description="Methyltransferase small" evidence="7">
    <location>
        <begin position="44"/>
        <end position="137"/>
    </location>
</feature>
<evidence type="ECO:0000256" key="3">
    <source>
        <dbReference type="ARBA" id="ARBA00022679"/>
    </source>
</evidence>
<dbReference type="GO" id="GO:0003676">
    <property type="term" value="F:nucleic acid binding"/>
    <property type="evidence" value="ECO:0007669"/>
    <property type="project" value="InterPro"/>
</dbReference>
<comment type="function">
    <text evidence="6">Specifically methylates the adenine in position 37 of tRNA(1)(Val) (anticodon cmo5UAC).</text>
</comment>
<keyword evidence="4 6" id="KW-0949">S-adenosyl-L-methionine</keyword>
<dbReference type="PROSITE" id="PS01131">
    <property type="entry name" value="RRNA_A_DIMETH"/>
    <property type="match status" value="1"/>
</dbReference>
<dbReference type="PANTHER" id="PTHR47739:SF1">
    <property type="entry name" value="TRNA1(VAL) (ADENINE(37)-N6)-METHYLTRANSFERASE"/>
    <property type="match status" value="1"/>
</dbReference>
<dbReference type="GO" id="GO:0005737">
    <property type="term" value="C:cytoplasm"/>
    <property type="evidence" value="ECO:0007669"/>
    <property type="project" value="UniProtKB-SubCell"/>
</dbReference>
<dbReference type="PROSITE" id="PS00092">
    <property type="entry name" value="N6_MTASE"/>
    <property type="match status" value="1"/>
</dbReference>
<evidence type="ECO:0000256" key="6">
    <source>
        <dbReference type="HAMAP-Rule" id="MF_01872"/>
    </source>
</evidence>
<dbReference type="PANTHER" id="PTHR47739">
    <property type="entry name" value="TRNA1(VAL) (ADENINE(37)-N6)-METHYLTRANSFERASE"/>
    <property type="match status" value="1"/>
</dbReference>
<organism evidence="8 9">
    <name type="scientific">Filimonas effusa</name>
    <dbReference type="NCBI Taxonomy" id="2508721"/>
    <lineage>
        <taxon>Bacteria</taxon>
        <taxon>Pseudomonadati</taxon>
        <taxon>Bacteroidota</taxon>
        <taxon>Chitinophagia</taxon>
        <taxon>Chitinophagales</taxon>
        <taxon>Chitinophagaceae</taxon>
        <taxon>Filimonas</taxon>
    </lineage>
</organism>
<gene>
    <name evidence="8" type="ORF">ESB13_11060</name>
</gene>
<dbReference type="InterPro" id="IPR020596">
    <property type="entry name" value="rRNA_Ade_Mease_Trfase_CS"/>
</dbReference>
<dbReference type="AlphaFoldDB" id="A0A4Q1DCT5"/>
<accession>A0A4Q1DCT5</accession>
<evidence type="ECO:0000256" key="2">
    <source>
        <dbReference type="ARBA" id="ARBA00022603"/>
    </source>
</evidence>
<evidence type="ECO:0000256" key="4">
    <source>
        <dbReference type="ARBA" id="ARBA00022691"/>
    </source>
</evidence>
<proteinExistence type="inferred from homology"/>